<comment type="caution">
    <text evidence="1">The sequence shown here is derived from an EMBL/GenBank/DDBJ whole genome shotgun (WGS) entry which is preliminary data.</text>
</comment>
<evidence type="ECO:0000313" key="1">
    <source>
        <dbReference type="EMBL" id="KAJ7394057.1"/>
    </source>
</evidence>
<dbReference type="OrthoDB" id="5984734at2759"/>
<keyword evidence="2" id="KW-1185">Reference proteome</keyword>
<dbReference type="AlphaFoldDB" id="A0A9X0A643"/>
<reference evidence="1" key="1">
    <citation type="submission" date="2023-01" db="EMBL/GenBank/DDBJ databases">
        <title>Genome assembly of the deep-sea coral Lophelia pertusa.</title>
        <authorList>
            <person name="Herrera S."/>
            <person name="Cordes E."/>
        </authorList>
    </citation>
    <scope>NUCLEOTIDE SEQUENCE</scope>
    <source>
        <strain evidence="1">USNM1676648</strain>
        <tissue evidence="1">Polyp</tissue>
    </source>
</reference>
<name>A0A9X0A643_9CNID</name>
<proteinExistence type="predicted"/>
<dbReference type="EMBL" id="MU825397">
    <property type="protein sequence ID" value="KAJ7394057.1"/>
    <property type="molecule type" value="Genomic_DNA"/>
</dbReference>
<organism evidence="1 2">
    <name type="scientific">Desmophyllum pertusum</name>
    <dbReference type="NCBI Taxonomy" id="174260"/>
    <lineage>
        <taxon>Eukaryota</taxon>
        <taxon>Metazoa</taxon>
        <taxon>Cnidaria</taxon>
        <taxon>Anthozoa</taxon>
        <taxon>Hexacorallia</taxon>
        <taxon>Scleractinia</taxon>
        <taxon>Caryophylliina</taxon>
        <taxon>Caryophylliidae</taxon>
        <taxon>Desmophyllum</taxon>
    </lineage>
</organism>
<protein>
    <submittedName>
        <fullName evidence="1">Uncharacterized protein</fullName>
    </submittedName>
</protein>
<dbReference type="Proteomes" id="UP001163046">
    <property type="component" value="Unassembled WGS sequence"/>
</dbReference>
<gene>
    <name evidence="1" type="ORF">OS493_003730</name>
</gene>
<sequence length="395" mass="45228">MIEDSLRRFIQENFSDKYFPVLHGETERVQPLGLLVKQRRSIWKRPFAKLEMVILAELERYVEEGAEEAFLESVTSKITEEKFLMKQKIDMGSSSQEFGLDLPGYAGGTFQLNDNQGVLKLGKVSQSYISDPDLRAILANTDLDTNKMKDIEDQELLLITSVIYSEKMELKGNRKTQGGAEVNIIPPFLRMFMPNLIHYEGTYIPPEVATRTSRAPFLFKCCSVDYNKEINRLQIRKGEFVGKTIQVHIEAEHSQEEDDEYNSTLVDLDTDKTDSPAIDSLTAEEVKKLDIIKKDVLLPEKTRAERKARVSKYLKWFQEALTTDENKLSLDEPLTSEDCQFLGNLSIPCSKNQTELDVTFVKKEDLQGYGIVFKALNDLPDEQWNELEKTLADSE</sequence>
<accession>A0A9X0A643</accession>
<evidence type="ECO:0000313" key="2">
    <source>
        <dbReference type="Proteomes" id="UP001163046"/>
    </source>
</evidence>